<dbReference type="InterPro" id="IPR015943">
    <property type="entry name" value="WD40/YVTN_repeat-like_dom_sf"/>
</dbReference>
<evidence type="ECO:0000256" key="10">
    <source>
        <dbReference type="ARBA" id="ARBA00047117"/>
    </source>
</evidence>
<evidence type="ECO:0000256" key="9">
    <source>
        <dbReference type="ARBA" id="ARBA00046056"/>
    </source>
</evidence>
<dbReference type="AlphaFoldDB" id="A0A814Z9V8"/>
<comment type="subunit">
    <text evidence="10">Microtubule inner protein component of sperm flagellar doublet microtubules. Interacts with BRCA2. Interacts with the CCT chaperonin complex. Interacts with HSP70. Interacts with AK8. Interacts with CFAP45. Interacts with DNAI1. Interacts with IQDC.</text>
</comment>
<evidence type="ECO:0000256" key="7">
    <source>
        <dbReference type="ARBA" id="ARBA00029456"/>
    </source>
</evidence>
<evidence type="ECO:0000256" key="2">
    <source>
        <dbReference type="ARBA" id="ARBA00004496"/>
    </source>
</evidence>
<evidence type="ECO:0000256" key="8">
    <source>
        <dbReference type="ARBA" id="ARBA00029552"/>
    </source>
</evidence>
<comment type="caution">
    <text evidence="12">The sequence shown here is derived from an EMBL/GenBank/DDBJ whole genome shotgun (WGS) entry which is preliminary data.</text>
</comment>
<keyword evidence="6" id="KW-0969">Cilium</keyword>
<dbReference type="InterPro" id="IPR036322">
    <property type="entry name" value="WD40_repeat_dom_sf"/>
</dbReference>
<keyword evidence="4 11" id="KW-0853">WD repeat</keyword>
<comment type="similarity">
    <text evidence="7">Belongs to the CFAP52 family.</text>
</comment>
<keyword evidence="5" id="KW-0677">Repeat</keyword>
<dbReference type="Pfam" id="PF00400">
    <property type="entry name" value="WD40"/>
    <property type="match status" value="3"/>
</dbReference>
<dbReference type="GO" id="GO:0031514">
    <property type="term" value="C:motile cilium"/>
    <property type="evidence" value="ECO:0007669"/>
    <property type="project" value="UniProtKB-SubCell"/>
</dbReference>
<sequence length="382" mass="42345">MTATNNQPERFDTLQRLELESTIGFEGKVPHGLKLHPDRTHMIYPIGCNLVIENLQTRQQEFLLGHNNNISSVAISNNGKYIASGQATYMGFKADIIIWDYATREPYARLVLHKVKIEDLVFTCSDRFLISLGGQDDGAIIVWNIETKEPVCGSAAQHKSAGITYCLAASKQDECQFFSGGNGTLRFWQLDIANRKIRATDINTGIVKRIVKCMTVSLDGTILYCGTTSGDILMIYIPATQFKCIGPEKKKYSMGITTIQALINGDVLIAYHPEEYHIVTGGSDRKIGYWESTNGAQIRELEASKSGTINGLDIDNSGNYFVTVSADKLVKFWRYNEGDVISVGIGHGSEVKKVKICPNSQHIISVSADGSIFRWKFPKSTI</sequence>
<comment type="function">
    <text evidence="9">Microtubule inner protein (MIP) part of the dynein-decorated doublet microtubules (DMTs) in cilia axoneme. Important for proper ciliary and flagellar beating. May act in cooperation with CFAP45 and axonemal dynein subunit DNAH11. May play a role in cell growth and/or survival.</text>
</comment>
<evidence type="ECO:0000256" key="1">
    <source>
        <dbReference type="ARBA" id="ARBA00004230"/>
    </source>
</evidence>
<evidence type="ECO:0000256" key="3">
    <source>
        <dbReference type="ARBA" id="ARBA00022490"/>
    </source>
</evidence>
<evidence type="ECO:0000256" key="5">
    <source>
        <dbReference type="ARBA" id="ARBA00022737"/>
    </source>
</evidence>
<dbReference type="FunFam" id="2.130.10.10:FF:000207">
    <property type="entry name" value="Cilia- and flagella-associated protein 52"/>
    <property type="match status" value="1"/>
</dbReference>
<feature type="repeat" description="WD" evidence="11">
    <location>
        <begin position="344"/>
        <end position="382"/>
    </location>
</feature>
<name>A0A814Z9V8_9BILA</name>
<evidence type="ECO:0000256" key="6">
    <source>
        <dbReference type="ARBA" id="ARBA00022846"/>
    </source>
</evidence>
<keyword evidence="6" id="KW-0966">Cell projection</keyword>
<protein>
    <recommendedName>
        <fullName evidence="8">Cilia- and flagella-associated protein 52</fullName>
    </recommendedName>
</protein>
<proteinExistence type="inferred from homology"/>
<dbReference type="PANTHER" id="PTHR13720">
    <property type="entry name" value="WD-40 REPEAT PROTEIN"/>
    <property type="match status" value="1"/>
</dbReference>
<dbReference type="InterPro" id="IPR050630">
    <property type="entry name" value="WD_repeat_EMAP"/>
</dbReference>
<dbReference type="PROSITE" id="PS50294">
    <property type="entry name" value="WD_REPEATS_REGION"/>
    <property type="match status" value="1"/>
</dbReference>
<evidence type="ECO:0000256" key="4">
    <source>
        <dbReference type="ARBA" id="ARBA00022574"/>
    </source>
</evidence>
<dbReference type="SUPFAM" id="SSF50978">
    <property type="entry name" value="WD40 repeat-like"/>
    <property type="match status" value="1"/>
</dbReference>
<dbReference type="GO" id="GO:0005930">
    <property type="term" value="C:axoneme"/>
    <property type="evidence" value="ECO:0007669"/>
    <property type="project" value="UniProtKB-ARBA"/>
</dbReference>
<dbReference type="Gene3D" id="2.130.10.10">
    <property type="entry name" value="YVTN repeat-like/Quinoprotein amine dehydrogenase"/>
    <property type="match status" value="2"/>
</dbReference>
<gene>
    <name evidence="12" type="ORF">JYZ213_LOCUS29071</name>
</gene>
<evidence type="ECO:0000256" key="11">
    <source>
        <dbReference type="PROSITE-ProRule" id="PRU00221"/>
    </source>
</evidence>
<evidence type="ECO:0000313" key="13">
    <source>
        <dbReference type="Proteomes" id="UP000663845"/>
    </source>
</evidence>
<feature type="repeat" description="WD" evidence="11">
    <location>
        <begin position="269"/>
        <end position="300"/>
    </location>
</feature>
<accession>A0A814Z9V8</accession>
<dbReference type="EMBL" id="CAJNOG010000436">
    <property type="protein sequence ID" value="CAF1240991.1"/>
    <property type="molecule type" value="Genomic_DNA"/>
</dbReference>
<dbReference type="PANTHER" id="PTHR13720:SF14">
    <property type="entry name" value="CILIA- AND FLAGELLA-ASSOCIATED PROTEIN 52"/>
    <property type="match status" value="1"/>
</dbReference>
<dbReference type="SMART" id="SM00320">
    <property type="entry name" value="WD40"/>
    <property type="match status" value="6"/>
</dbReference>
<keyword evidence="6" id="KW-0282">Flagellum</keyword>
<organism evidence="12 13">
    <name type="scientific">Adineta steineri</name>
    <dbReference type="NCBI Taxonomy" id="433720"/>
    <lineage>
        <taxon>Eukaryota</taxon>
        <taxon>Metazoa</taxon>
        <taxon>Spiralia</taxon>
        <taxon>Gnathifera</taxon>
        <taxon>Rotifera</taxon>
        <taxon>Eurotatoria</taxon>
        <taxon>Bdelloidea</taxon>
        <taxon>Adinetida</taxon>
        <taxon>Adinetidae</taxon>
        <taxon>Adineta</taxon>
    </lineage>
</organism>
<keyword evidence="3" id="KW-0963">Cytoplasm</keyword>
<dbReference type="InterPro" id="IPR001680">
    <property type="entry name" value="WD40_rpt"/>
</dbReference>
<dbReference type="PROSITE" id="PS50082">
    <property type="entry name" value="WD_REPEATS_2"/>
    <property type="match status" value="3"/>
</dbReference>
<dbReference type="Proteomes" id="UP000663845">
    <property type="component" value="Unassembled WGS sequence"/>
</dbReference>
<comment type="subcellular location">
    <subcellularLocation>
        <location evidence="1">Cell projection</location>
        <location evidence="1">Cilium</location>
        <location evidence="1">Flagellum</location>
    </subcellularLocation>
    <subcellularLocation>
        <location evidence="2">Cytoplasm</location>
    </subcellularLocation>
</comment>
<reference evidence="12" key="1">
    <citation type="submission" date="2021-02" db="EMBL/GenBank/DDBJ databases">
        <authorList>
            <person name="Nowell W R."/>
        </authorList>
    </citation>
    <scope>NUCLEOTIDE SEQUENCE</scope>
</reference>
<evidence type="ECO:0000313" key="12">
    <source>
        <dbReference type="EMBL" id="CAF1240991.1"/>
    </source>
</evidence>
<feature type="repeat" description="WD" evidence="11">
    <location>
        <begin position="302"/>
        <end position="343"/>
    </location>
</feature>